<evidence type="ECO:0000313" key="2">
    <source>
        <dbReference type="EMBL" id="SDK65366.1"/>
    </source>
</evidence>
<evidence type="ECO:0000259" key="1">
    <source>
        <dbReference type="Pfam" id="PF06114"/>
    </source>
</evidence>
<dbReference type="RefSeq" id="WP_093160681.1">
    <property type="nucleotide sequence ID" value="NZ_FNEK01000048.1"/>
</dbReference>
<dbReference type="AlphaFoldDB" id="A0A1G9DN79"/>
<dbReference type="STRING" id="571298.SAMN04488026_104828"/>
<feature type="domain" description="IrrE N-terminal-like" evidence="1">
    <location>
        <begin position="64"/>
        <end position="167"/>
    </location>
</feature>
<accession>A0A1G9DN79</accession>
<evidence type="ECO:0000313" key="3">
    <source>
        <dbReference type="Proteomes" id="UP000199382"/>
    </source>
</evidence>
<gene>
    <name evidence="2" type="ORF">SAMN04488026_104828</name>
</gene>
<dbReference type="InterPro" id="IPR010359">
    <property type="entry name" value="IrrE_HExxH"/>
</dbReference>
<dbReference type="PANTHER" id="PTHR43236:SF1">
    <property type="entry name" value="BLL7220 PROTEIN"/>
    <property type="match status" value="1"/>
</dbReference>
<reference evidence="2 3" key="1">
    <citation type="submission" date="2016-10" db="EMBL/GenBank/DDBJ databases">
        <authorList>
            <person name="de Groot N.N."/>
        </authorList>
    </citation>
    <scope>NUCLEOTIDE SEQUENCE [LARGE SCALE GENOMIC DNA]</scope>
    <source>
        <strain evidence="2 3">DSM 25294</strain>
    </source>
</reference>
<dbReference type="PANTHER" id="PTHR43236">
    <property type="entry name" value="ANTITOXIN HIGA1"/>
    <property type="match status" value="1"/>
</dbReference>
<proteinExistence type="predicted"/>
<name>A0A1G9DN79_9RHOB</name>
<dbReference type="EMBL" id="FNEK01000048">
    <property type="protein sequence ID" value="SDK65366.1"/>
    <property type="molecule type" value="Genomic_DNA"/>
</dbReference>
<protein>
    <recommendedName>
        <fullName evidence="1">IrrE N-terminal-like domain-containing protein</fullName>
    </recommendedName>
</protein>
<dbReference type="Pfam" id="PF06114">
    <property type="entry name" value="Peptidase_M78"/>
    <property type="match status" value="1"/>
</dbReference>
<keyword evidence="3" id="KW-1185">Reference proteome</keyword>
<dbReference type="InterPro" id="IPR052345">
    <property type="entry name" value="Rad_response_metalloprotease"/>
</dbReference>
<sequence length="266" mass="30114">MHLDRIDLADIHEPSRLAAAVHGMLGPVDGPVPVDDVACALDIHEVRLGGFDGFEGMLLTDRVRSTGAILANTRKDRRRTRFTVAHELGHFLMERHVLSDGTGFKCQAKDLWETRDEEVHLRQETEANRFAIELLAPPALFDPHLSTEPDLRDALHLRGHLDISLEASVRRMIERRPECLAAVWSHEGRVRYVVRGTGFPYVPLQKGDHLPRATKAFRVIETARPEVTDSTETPFRDWTRQPALELLEQTRLASNGHAVTLLWARQ</sequence>
<dbReference type="OrthoDB" id="9794834at2"/>
<dbReference type="Proteomes" id="UP000199382">
    <property type="component" value="Unassembled WGS sequence"/>
</dbReference>
<dbReference type="Gene3D" id="1.10.10.2910">
    <property type="match status" value="1"/>
</dbReference>
<organism evidence="2 3">
    <name type="scientific">Aliiruegeria lutimaris</name>
    <dbReference type="NCBI Taxonomy" id="571298"/>
    <lineage>
        <taxon>Bacteria</taxon>
        <taxon>Pseudomonadati</taxon>
        <taxon>Pseudomonadota</taxon>
        <taxon>Alphaproteobacteria</taxon>
        <taxon>Rhodobacterales</taxon>
        <taxon>Roseobacteraceae</taxon>
        <taxon>Aliiruegeria</taxon>
    </lineage>
</organism>